<sequence length="40" mass="4828">MWLVFRDGLVLVRFVWFGFSHAVARYTRMVCRVTVSFNLF</sequence>
<name>A0A8S5TCM8_9VIRU</name>
<protein>
    <submittedName>
        <fullName evidence="1">Uncharacterized protein</fullName>
    </submittedName>
</protein>
<dbReference type="EMBL" id="BK032802">
    <property type="protein sequence ID" value="DAF61053.1"/>
    <property type="molecule type" value="Genomic_DNA"/>
</dbReference>
<proteinExistence type="predicted"/>
<accession>A0A8S5TCM8</accession>
<evidence type="ECO:0000313" key="1">
    <source>
        <dbReference type="EMBL" id="DAF61053.1"/>
    </source>
</evidence>
<reference evidence="1" key="1">
    <citation type="journal article" date="2021" name="Proc. Natl. Acad. Sci. U.S.A.">
        <title>A Catalog of Tens of Thousands of Viruses from Human Metagenomes Reveals Hidden Associations with Chronic Diseases.</title>
        <authorList>
            <person name="Tisza M.J."/>
            <person name="Buck C.B."/>
        </authorList>
    </citation>
    <scope>NUCLEOTIDE SEQUENCE</scope>
    <source>
        <strain evidence="1">Ctesc4</strain>
    </source>
</reference>
<organism evidence="1">
    <name type="scientific">Phage sp. ctesc4</name>
    <dbReference type="NCBI Taxonomy" id="2828008"/>
    <lineage>
        <taxon>Viruses</taxon>
    </lineage>
</organism>